<proteinExistence type="predicted"/>
<dbReference type="EMBL" id="FQWX01000007">
    <property type="protein sequence ID" value="SHG76602.1"/>
    <property type="molecule type" value="Genomic_DNA"/>
</dbReference>
<evidence type="ECO:0000313" key="2">
    <source>
        <dbReference type="Proteomes" id="UP000243255"/>
    </source>
</evidence>
<sequence length="66" mass="7220">MSMDVGIKDYTLAIVTKDKNFKGSGGCPIFYADDEKELQNRAMLMAKCVGGVVHDMTNGTLIIVKH</sequence>
<gene>
    <name evidence="1" type="ORF">SAMN04488530_10720</name>
</gene>
<dbReference type="RefSeq" id="WP_073124759.1">
    <property type="nucleotide sequence ID" value="NZ_BAABCH010000024.1"/>
</dbReference>
<protein>
    <submittedName>
        <fullName evidence="1">Uncharacterized protein</fullName>
    </submittedName>
</protein>
<dbReference type="OrthoDB" id="1955035at2"/>
<reference evidence="2" key="1">
    <citation type="submission" date="2016-11" db="EMBL/GenBank/DDBJ databases">
        <authorList>
            <person name="Varghese N."/>
            <person name="Submissions S."/>
        </authorList>
    </citation>
    <scope>NUCLEOTIDE SEQUENCE [LARGE SCALE GENOMIC DNA]</scope>
    <source>
        <strain evidence="2">DSM 2635</strain>
    </source>
</reference>
<dbReference type="STRING" id="1121321.SAMN04488530_10720"/>
<dbReference type="Pfam" id="PF21835">
    <property type="entry name" value="YIEGIA_cap"/>
    <property type="match status" value="1"/>
</dbReference>
<name>A0A1M5MHL5_9FIRM</name>
<organism evidence="1 2">
    <name type="scientific">Asaccharospora irregularis DSM 2635</name>
    <dbReference type="NCBI Taxonomy" id="1121321"/>
    <lineage>
        <taxon>Bacteria</taxon>
        <taxon>Bacillati</taxon>
        <taxon>Bacillota</taxon>
        <taxon>Clostridia</taxon>
        <taxon>Peptostreptococcales</taxon>
        <taxon>Peptostreptococcaceae</taxon>
        <taxon>Asaccharospora</taxon>
    </lineage>
</organism>
<evidence type="ECO:0000313" key="1">
    <source>
        <dbReference type="EMBL" id="SHG76602.1"/>
    </source>
</evidence>
<dbReference type="AlphaFoldDB" id="A0A1M5MHL5"/>
<keyword evidence="2" id="KW-1185">Reference proteome</keyword>
<accession>A0A1M5MHL5</accession>
<dbReference type="Proteomes" id="UP000243255">
    <property type="component" value="Unassembled WGS sequence"/>
</dbReference>
<dbReference type="InterPro" id="IPR054055">
    <property type="entry name" value="YpzH"/>
</dbReference>